<dbReference type="Proteomes" id="UP000032142">
    <property type="component" value="Unassembled WGS sequence"/>
</dbReference>
<sequence length="58" mass="6616">MPLSQKGFYLHTYIGILCHDMGLSGVITRSKRILEHGYQAYTHSAIACINSYITYQHI</sequence>
<name>A0A0B0NN89_GOSAR</name>
<accession>A0A0B0NN89</accession>
<gene>
    <name evidence="1" type="ORF">F383_17222</name>
</gene>
<organism evidence="1 2">
    <name type="scientific">Gossypium arboreum</name>
    <name type="common">Tree cotton</name>
    <name type="synonym">Gossypium nanking</name>
    <dbReference type="NCBI Taxonomy" id="29729"/>
    <lineage>
        <taxon>Eukaryota</taxon>
        <taxon>Viridiplantae</taxon>
        <taxon>Streptophyta</taxon>
        <taxon>Embryophyta</taxon>
        <taxon>Tracheophyta</taxon>
        <taxon>Spermatophyta</taxon>
        <taxon>Magnoliopsida</taxon>
        <taxon>eudicotyledons</taxon>
        <taxon>Gunneridae</taxon>
        <taxon>Pentapetalae</taxon>
        <taxon>rosids</taxon>
        <taxon>malvids</taxon>
        <taxon>Malvales</taxon>
        <taxon>Malvaceae</taxon>
        <taxon>Malvoideae</taxon>
        <taxon>Gossypium</taxon>
    </lineage>
</organism>
<protein>
    <submittedName>
        <fullName evidence="1">Uncharacterized protein</fullName>
    </submittedName>
</protein>
<keyword evidence="2" id="KW-1185">Reference proteome</keyword>
<reference evidence="2" key="1">
    <citation type="submission" date="2014-09" db="EMBL/GenBank/DDBJ databases">
        <authorList>
            <person name="Mudge J."/>
            <person name="Ramaraj T."/>
            <person name="Lindquist I.E."/>
            <person name="Bharti A.K."/>
            <person name="Sundararajan A."/>
            <person name="Cameron C.T."/>
            <person name="Woodward J.E."/>
            <person name="May G.D."/>
            <person name="Brubaker C."/>
            <person name="Broadhvest J."/>
            <person name="Wilkins T.A."/>
        </authorList>
    </citation>
    <scope>NUCLEOTIDE SEQUENCE</scope>
    <source>
        <strain evidence="2">cv. AKA8401</strain>
    </source>
</reference>
<dbReference type="AlphaFoldDB" id="A0A0B0NN89"/>
<evidence type="ECO:0000313" key="2">
    <source>
        <dbReference type="Proteomes" id="UP000032142"/>
    </source>
</evidence>
<proteinExistence type="predicted"/>
<dbReference type="EMBL" id="KN399184">
    <property type="protein sequence ID" value="KHG13249.1"/>
    <property type="molecule type" value="Genomic_DNA"/>
</dbReference>
<evidence type="ECO:0000313" key="1">
    <source>
        <dbReference type="EMBL" id="KHG13249.1"/>
    </source>
</evidence>